<dbReference type="Gene3D" id="3.40.190.290">
    <property type="match status" value="1"/>
</dbReference>
<dbReference type="FunFam" id="1.10.10.10:FF:000001">
    <property type="entry name" value="LysR family transcriptional regulator"/>
    <property type="match status" value="1"/>
</dbReference>
<keyword evidence="4" id="KW-0804">Transcription</keyword>
<dbReference type="Pfam" id="PF00126">
    <property type="entry name" value="HTH_1"/>
    <property type="match status" value="1"/>
</dbReference>
<feature type="compositionally biased region" description="Basic and acidic residues" evidence="5">
    <location>
        <begin position="303"/>
        <end position="312"/>
    </location>
</feature>
<proteinExistence type="inferred from homology"/>
<dbReference type="Proteomes" id="UP000198815">
    <property type="component" value="Unassembled WGS sequence"/>
</dbReference>
<dbReference type="AlphaFoldDB" id="A0A1H9S9Y0"/>
<dbReference type="InterPro" id="IPR036388">
    <property type="entry name" value="WH-like_DNA-bd_sf"/>
</dbReference>
<evidence type="ECO:0000256" key="4">
    <source>
        <dbReference type="ARBA" id="ARBA00023163"/>
    </source>
</evidence>
<evidence type="ECO:0000313" key="8">
    <source>
        <dbReference type="Proteomes" id="UP000198815"/>
    </source>
</evidence>
<dbReference type="InterPro" id="IPR036390">
    <property type="entry name" value="WH_DNA-bd_sf"/>
</dbReference>
<dbReference type="Pfam" id="PF03466">
    <property type="entry name" value="LysR_substrate"/>
    <property type="match status" value="1"/>
</dbReference>
<comment type="similarity">
    <text evidence="1">Belongs to the LysR transcriptional regulatory family.</text>
</comment>
<evidence type="ECO:0000259" key="6">
    <source>
        <dbReference type="PROSITE" id="PS50931"/>
    </source>
</evidence>
<dbReference type="InterPro" id="IPR005119">
    <property type="entry name" value="LysR_subst-bd"/>
</dbReference>
<dbReference type="InterPro" id="IPR000847">
    <property type="entry name" value="LysR_HTH_N"/>
</dbReference>
<keyword evidence="3 7" id="KW-0238">DNA-binding</keyword>
<dbReference type="GO" id="GO:0003677">
    <property type="term" value="F:DNA binding"/>
    <property type="evidence" value="ECO:0007669"/>
    <property type="project" value="UniProtKB-KW"/>
</dbReference>
<evidence type="ECO:0000256" key="2">
    <source>
        <dbReference type="ARBA" id="ARBA00023015"/>
    </source>
</evidence>
<evidence type="ECO:0000313" key="7">
    <source>
        <dbReference type="EMBL" id="SER81751.1"/>
    </source>
</evidence>
<dbReference type="SUPFAM" id="SSF53850">
    <property type="entry name" value="Periplasmic binding protein-like II"/>
    <property type="match status" value="1"/>
</dbReference>
<evidence type="ECO:0000256" key="3">
    <source>
        <dbReference type="ARBA" id="ARBA00023125"/>
    </source>
</evidence>
<dbReference type="GO" id="GO:0005829">
    <property type="term" value="C:cytosol"/>
    <property type="evidence" value="ECO:0007669"/>
    <property type="project" value="TreeGrafter"/>
</dbReference>
<keyword evidence="2" id="KW-0805">Transcription regulation</keyword>
<keyword evidence="8" id="KW-1185">Reference proteome</keyword>
<name>A0A1H9S9Y0_9ACTN</name>
<dbReference type="PRINTS" id="PR00039">
    <property type="entry name" value="HTHLYSR"/>
</dbReference>
<feature type="region of interest" description="Disordered" evidence="5">
    <location>
        <begin position="296"/>
        <end position="328"/>
    </location>
</feature>
<dbReference type="Gene3D" id="1.10.10.10">
    <property type="entry name" value="Winged helix-like DNA-binding domain superfamily/Winged helix DNA-binding domain"/>
    <property type="match status" value="1"/>
</dbReference>
<dbReference type="InterPro" id="IPR050950">
    <property type="entry name" value="HTH-type_LysR_regulators"/>
</dbReference>
<dbReference type="SUPFAM" id="SSF46785">
    <property type="entry name" value="Winged helix' DNA-binding domain"/>
    <property type="match status" value="1"/>
</dbReference>
<evidence type="ECO:0000256" key="1">
    <source>
        <dbReference type="ARBA" id="ARBA00009437"/>
    </source>
</evidence>
<sequence>MEYKALRLFVEIVRHGGFTEAAQACGVSQSAVSKAVKGLESECGFTLLERDAHHRRRLSQAGELVYRRALRMMLERQSLEEELDDLRGLRRGTLRLGLPRVGAGPLFAHSLATFRQRYPGIDVELTEHGSQRLLEGVASGEVEIAATIAQHTEGVTSMLVDSQPLVVLIRRDHPLARHASLHLRDLAHESFLLLSQDFALNQIVADALSRAQIIPRTTTRSTQADFLIDLVEAGMGVTLLPELVLDNHPLADVVAVPLDEHLEWGIHLVWREGAHLSPAAKAWIAIVRERAADESSPCAGTIRPERAADHGGRAVGTELSASPGEIRP</sequence>
<dbReference type="RefSeq" id="WP_091969443.1">
    <property type="nucleotide sequence ID" value="NZ_FOGZ01000012.1"/>
</dbReference>
<dbReference type="PANTHER" id="PTHR30419:SF8">
    <property type="entry name" value="NITROGEN ASSIMILATION TRANSCRIPTIONAL ACTIVATOR-RELATED"/>
    <property type="match status" value="1"/>
</dbReference>
<dbReference type="PANTHER" id="PTHR30419">
    <property type="entry name" value="HTH-TYPE TRANSCRIPTIONAL REGULATOR YBHD"/>
    <property type="match status" value="1"/>
</dbReference>
<gene>
    <name evidence="7" type="ORF">SAMN05443377_11212</name>
</gene>
<accession>A0A1H9S9Y0</accession>
<dbReference type="GO" id="GO:0003700">
    <property type="term" value="F:DNA-binding transcription factor activity"/>
    <property type="evidence" value="ECO:0007669"/>
    <property type="project" value="InterPro"/>
</dbReference>
<dbReference type="STRING" id="64702.SAMN05443377_11212"/>
<reference evidence="7 8" key="1">
    <citation type="submission" date="2016-10" db="EMBL/GenBank/DDBJ databases">
        <authorList>
            <person name="de Groot N.N."/>
        </authorList>
    </citation>
    <scope>NUCLEOTIDE SEQUENCE [LARGE SCALE GENOMIC DNA]</scope>
    <source>
        <strain evidence="7 8">DSM 16859</strain>
    </source>
</reference>
<evidence type="ECO:0000256" key="5">
    <source>
        <dbReference type="SAM" id="MobiDB-lite"/>
    </source>
</evidence>
<protein>
    <submittedName>
        <fullName evidence="7">DNA-binding transcriptional regulator, LysR family</fullName>
    </submittedName>
</protein>
<dbReference type="EMBL" id="FOGZ01000012">
    <property type="protein sequence ID" value="SER81751.1"/>
    <property type="molecule type" value="Genomic_DNA"/>
</dbReference>
<organism evidence="7 8">
    <name type="scientific">Propionibacterium cyclohexanicum</name>
    <dbReference type="NCBI Taxonomy" id="64702"/>
    <lineage>
        <taxon>Bacteria</taxon>
        <taxon>Bacillati</taxon>
        <taxon>Actinomycetota</taxon>
        <taxon>Actinomycetes</taxon>
        <taxon>Propionibacteriales</taxon>
        <taxon>Propionibacteriaceae</taxon>
        <taxon>Propionibacterium</taxon>
    </lineage>
</organism>
<dbReference type="OrthoDB" id="3181812at2"/>
<feature type="domain" description="HTH lysR-type" evidence="6">
    <location>
        <begin position="1"/>
        <end position="59"/>
    </location>
</feature>
<dbReference type="PROSITE" id="PS50931">
    <property type="entry name" value="HTH_LYSR"/>
    <property type="match status" value="1"/>
</dbReference>